<dbReference type="OrthoDB" id="271132at2157"/>
<dbReference type="Gene3D" id="3.40.50.1820">
    <property type="entry name" value="alpha/beta hydrolase"/>
    <property type="match status" value="1"/>
</dbReference>
<feature type="domain" description="Epoxide hydrolase N-terminal" evidence="4">
    <location>
        <begin position="10"/>
        <end position="115"/>
    </location>
</feature>
<comment type="similarity">
    <text evidence="1">Belongs to the peptidase S33 family.</text>
</comment>
<dbReference type="RefSeq" id="WP_097380541.1">
    <property type="nucleotide sequence ID" value="NZ_NXNI01000001.1"/>
</dbReference>
<dbReference type="PIRSF" id="PIRSF001112">
    <property type="entry name" value="Epoxide_hydrolase"/>
    <property type="match status" value="1"/>
</dbReference>
<organism evidence="5 6">
    <name type="scientific">Natrinema ejinorense</name>
    <dbReference type="NCBI Taxonomy" id="373386"/>
    <lineage>
        <taxon>Archaea</taxon>
        <taxon>Methanobacteriati</taxon>
        <taxon>Methanobacteriota</taxon>
        <taxon>Stenosarchaea group</taxon>
        <taxon>Halobacteria</taxon>
        <taxon>Halobacteriales</taxon>
        <taxon>Natrialbaceae</taxon>
        <taxon>Natrinema</taxon>
    </lineage>
</organism>
<accession>A0A2A5QXU5</accession>
<dbReference type="AlphaFoldDB" id="A0A2A5QXU5"/>
<dbReference type="SUPFAM" id="SSF53474">
    <property type="entry name" value="alpha/beta-Hydrolases"/>
    <property type="match status" value="1"/>
</dbReference>
<dbReference type="InterPro" id="IPR016292">
    <property type="entry name" value="Epoxide_hydrolase"/>
</dbReference>
<dbReference type="Pfam" id="PF06441">
    <property type="entry name" value="EHN"/>
    <property type="match status" value="1"/>
</dbReference>
<proteinExistence type="inferred from homology"/>
<evidence type="ECO:0000313" key="6">
    <source>
        <dbReference type="Proteomes" id="UP000219689"/>
    </source>
</evidence>
<dbReference type="InterPro" id="IPR029058">
    <property type="entry name" value="AB_hydrolase_fold"/>
</dbReference>
<dbReference type="GO" id="GO:0004301">
    <property type="term" value="F:epoxide hydrolase activity"/>
    <property type="evidence" value="ECO:0007669"/>
    <property type="project" value="TreeGrafter"/>
</dbReference>
<dbReference type="InterPro" id="IPR010497">
    <property type="entry name" value="Epoxide_hydro_N"/>
</dbReference>
<dbReference type="PRINTS" id="PR00412">
    <property type="entry name" value="EPOXHYDRLASE"/>
</dbReference>
<evidence type="ECO:0000256" key="2">
    <source>
        <dbReference type="ARBA" id="ARBA00022797"/>
    </source>
</evidence>
<keyword evidence="3 5" id="KW-0378">Hydrolase</keyword>
<evidence type="ECO:0000256" key="1">
    <source>
        <dbReference type="ARBA" id="ARBA00010088"/>
    </source>
</evidence>
<evidence type="ECO:0000256" key="3">
    <source>
        <dbReference type="ARBA" id="ARBA00022801"/>
    </source>
</evidence>
<dbReference type="PANTHER" id="PTHR21661">
    <property type="entry name" value="EPOXIDE HYDROLASE 1-RELATED"/>
    <property type="match status" value="1"/>
</dbReference>
<dbReference type="PANTHER" id="PTHR21661:SF35">
    <property type="entry name" value="EPOXIDE HYDROLASE"/>
    <property type="match status" value="1"/>
</dbReference>
<evidence type="ECO:0000259" key="4">
    <source>
        <dbReference type="Pfam" id="PF06441"/>
    </source>
</evidence>
<gene>
    <name evidence="5" type="ORF">CP557_14350</name>
</gene>
<comment type="caution">
    <text evidence="5">The sequence shown here is derived from an EMBL/GenBank/DDBJ whole genome shotgun (WGS) entry which is preliminary data.</text>
</comment>
<name>A0A2A5QXU5_9EURY</name>
<sequence>MTTAPDDDSVRPFEVSVDRDEIDDLRRRLERTRWPDQLPDSGWEYGTERESLRELCEYWREEFDWTAFEDRCNEFDQYETTIDGQRLHFYHVRSPEPDATPLVLSHGWPGSVAEFLDVLGPLADPAAHGGNRADAFHVVAPSLPGFGFSGPTSEQGYDVPRVADTVAELMDRLGYDRYVAQGGDWGGLVTALLGANYPDRVEAIHTNMLFLNPSSLEAEDPTELLDEQGWADYEATAEFRDGETAYHEIQATKPQSLAYGLTDSPAGLAGWIVEKFRTWSDCDGDLDAHFDRDRLLDNLSVYWLTETINSSMRIYYETDVGAATPESVDVPTGHARYPAEVYKTPRAWAEAVYDIRHWSEMPEGGHFAAMEVPDLFVDDLRSFLGEFD</sequence>
<dbReference type="GO" id="GO:0097176">
    <property type="term" value="P:epoxide metabolic process"/>
    <property type="evidence" value="ECO:0007669"/>
    <property type="project" value="TreeGrafter"/>
</dbReference>
<dbReference type="EMBL" id="NXNI01000001">
    <property type="protein sequence ID" value="PCR91603.1"/>
    <property type="molecule type" value="Genomic_DNA"/>
</dbReference>
<keyword evidence="6" id="KW-1185">Reference proteome</keyword>
<dbReference type="InterPro" id="IPR000639">
    <property type="entry name" value="Epox_hydrolase-like"/>
</dbReference>
<keyword evidence="2" id="KW-0058">Aromatic hydrocarbons catabolism</keyword>
<dbReference type="Proteomes" id="UP000219689">
    <property type="component" value="Unassembled WGS sequence"/>
</dbReference>
<evidence type="ECO:0000313" key="5">
    <source>
        <dbReference type="EMBL" id="PCR91603.1"/>
    </source>
</evidence>
<reference evidence="5 6" key="1">
    <citation type="submission" date="2017-09" db="EMBL/GenBank/DDBJ databases">
        <title>Genome sequences of Natrinema ejinorence JCM 13890T.</title>
        <authorList>
            <person name="Roh S.W."/>
            <person name="Kim Y.B."/>
            <person name="Kim J.Y."/>
        </authorList>
    </citation>
    <scope>NUCLEOTIDE SEQUENCE [LARGE SCALE GENOMIC DNA]</scope>
    <source>
        <strain evidence="5 6">JCM 13890</strain>
    </source>
</reference>
<protein>
    <submittedName>
        <fullName evidence="5">Epoxide hydrolase</fullName>
    </submittedName>
</protein>